<dbReference type="EMBL" id="JAERWL010000014">
    <property type="protein sequence ID" value="MBM9477967.1"/>
    <property type="molecule type" value="Genomic_DNA"/>
</dbReference>
<dbReference type="Proteomes" id="UP000663801">
    <property type="component" value="Unassembled WGS sequence"/>
</dbReference>
<sequence length="217" mass="23192">MARVVHGLQALDADPDPVLVLLQGIGDVLVPAAADRCVVELFPREGRAGMRTEHGGDVAERLTPIFAPPARSATARRLVRRRDRVSVGFVTAGLAEPSSRGSVTCRWDDGHVPTEQEAELIQLVVDHCVLVLYRQRLAESLRSARLRAGTLQNGVRDTLQTGAAVGVLMARYGLSQERATDLLHRSALSGGRSMGETGETVLRTGELPGGIRPPAGP</sequence>
<evidence type="ECO:0000259" key="2">
    <source>
        <dbReference type="PROSITE" id="PS50921"/>
    </source>
</evidence>
<comment type="caution">
    <text evidence="3">The sequence shown here is derived from an EMBL/GenBank/DDBJ whole genome shotgun (WGS) entry which is preliminary data.</text>
</comment>
<accession>A0A938YL26</accession>
<dbReference type="AlphaFoldDB" id="A0A938YL26"/>
<evidence type="ECO:0000313" key="4">
    <source>
        <dbReference type="Proteomes" id="UP000663801"/>
    </source>
</evidence>
<gene>
    <name evidence="3" type="ORF">JL107_16075</name>
</gene>
<organism evidence="3 4">
    <name type="scientific">Nakamurella flavida</name>
    <dbReference type="NCBI Taxonomy" id="363630"/>
    <lineage>
        <taxon>Bacteria</taxon>
        <taxon>Bacillati</taxon>
        <taxon>Actinomycetota</taxon>
        <taxon>Actinomycetes</taxon>
        <taxon>Nakamurellales</taxon>
        <taxon>Nakamurellaceae</taxon>
        <taxon>Nakamurella</taxon>
    </lineage>
</organism>
<proteinExistence type="predicted"/>
<dbReference type="InterPro" id="IPR005561">
    <property type="entry name" value="ANTAR"/>
</dbReference>
<dbReference type="Gene3D" id="1.10.10.10">
    <property type="entry name" value="Winged helix-like DNA-binding domain superfamily/Winged helix DNA-binding domain"/>
    <property type="match status" value="1"/>
</dbReference>
<protein>
    <submittedName>
        <fullName evidence="3">ANTAR domain-containing protein</fullName>
    </submittedName>
</protein>
<dbReference type="PROSITE" id="PS50921">
    <property type="entry name" value="ANTAR"/>
    <property type="match status" value="1"/>
</dbReference>
<feature type="region of interest" description="Disordered" evidence="1">
    <location>
        <begin position="188"/>
        <end position="217"/>
    </location>
</feature>
<dbReference type="InterPro" id="IPR036388">
    <property type="entry name" value="WH-like_DNA-bd_sf"/>
</dbReference>
<name>A0A938YL26_9ACTN</name>
<dbReference type="RefSeq" id="WP_205258088.1">
    <property type="nucleotide sequence ID" value="NZ_JAERWL010000014.1"/>
</dbReference>
<evidence type="ECO:0000256" key="1">
    <source>
        <dbReference type="SAM" id="MobiDB-lite"/>
    </source>
</evidence>
<dbReference type="Pfam" id="PF03861">
    <property type="entry name" value="ANTAR"/>
    <property type="match status" value="1"/>
</dbReference>
<evidence type="ECO:0000313" key="3">
    <source>
        <dbReference type="EMBL" id="MBM9477967.1"/>
    </source>
</evidence>
<keyword evidence="4" id="KW-1185">Reference proteome</keyword>
<reference evidence="3" key="1">
    <citation type="submission" date="2021-01" db="EMBL/GenBank/DDBJ databases">
        <title>KCTC 19127 draft genome.</title>
        <authorList>
            <person name="An D."/>
        </authorList>
    </citation>
    <scope>NUCLEOTIDE SEQUENCE</scope>
    <source>
        <strain evidence="3">KCTC 19127</strain>
    </source>
</reference>
<feature type="domain" description="ANTAR" evidence="2">
    <location>
        <begin position="141"/>
        <end position="202"/>
    </location>
</feature>
<dbReference type="GO" id="GO:0003723">
    <property type="term" value="F:RNA binding"/>
    <property type="evidence" value="ECO:0007669"/>
    <property type="project" value="InterPro"/>
</dbReference>